<feature type="region of interest" description="Disordered" evidence="1">
    <location>
        <begin position="1"/>
        <end position="36"/>
    </location>
</feature>
<feature type="region of interest" description="Disordered" evidence="1">
    <location>
        <begin position="94"/>
        <end position="121"/>
    </location>
</feature>
<protein>
    <submittedName>
        <fullName evidence="2">Uncharacterized protein</fullName>
    </submittedName>
</protein>
<sequence>MTSIKERIAALQDAQRGNSMSDSTSNSKDDIKTVNKANFQSIQERIAAAQQNMAKTSLNEEEEGSKRPLVHPMKGLNMNAMLAGNSLKLKKPSEVQCANKAQEDQMQEDTEQNSNSNGPTFKRAVIAKGVRKQRTPASLNGLKLSTE</sequence>
<accession>A0AAD3D9L0</accession>
<dbReference type="AlphaFoldDB" id="A0AAD3D9L0"/>
<keyword evidence="3" id="KW-1185">Reference proteome</keyword>
<feature type="region of interest" description="Disordered" evidence="1">
    <location>
        <begin position="50"/>
        <end position="72"/>
    </location>
</feature>
<dbReference type="EMBL" id="BLLK01000069">
    <property type="protein sequence ID" value="GFH60283.1"/>
    <property type="molecule type" value="Genomic_DNA"/>
</dbReference>
<evidence type="ECO:0000313" key="3">
    <source>
        <dbReference type="Proteomes" id="UP001054902"/>
    </source>
</evidence>
<gene>
    <name evidence="2" type="ORF">CTEN210_16759</name>
</gene>
<feature type="compositionally biased region" description="Polar residues" evidence="1">
    <location>
        <begin position="15"/>
        <end position="26"/>
    </location>
</feature>
<comment type="caution">
    <text evidence="2">The sequence shown here is derived from an EMBL/GenBank/DDBJ whole genome shotgun (WGS) entry which is preliminary data.</text>
</comment>
<evidence type="ECO:0000313" key="2">
    <source>
        <dbReference type="EMBL" id="GFH60283.1"/>
    </source>
</evidence>
<reference evidence="2 3" key="1">
    <citation type="journal article" date="2021" name="Sci. Rep.">
        <title>The genome of the diatom Chaetoceros tenuissimus carries an ancient integrated fragment of an extant virus.</title>
        <authorList>
            <person name="Hongo Y."/>
            <person name="Kimura K."/>
            <person name="Takaki Y."/>
            <person name="Yoshida Y."/>
            <person name="Baba S."/>
            <person name="Kobayashi G."/>
            <person name="Nagasaki K."/>
            <person name="Hano T."/>
            <person name="Tomaru Y."/>
        </authorList>
    </citation>
    <scope>NUCLEOTIDE SEQUENCE [LARGE SCALE GENOMIC DNA]</scope>
    <source>
        <strain evidence="2 3">NIES-3715</strain>
    </source>
</reference>
<organism evidence="2 3">
    <name type="scientific">Chaetoceros tenuissimus</name>
    <dbReference type="NCBI Taxonomy" id="426638"/>
    <lineage>
        <taxon>Eukaryota</taxon>
        <taxon>Sar</taxon>
        <taxon>Stramenopiles</taxon>
        <taxon>Ochrophyta</taxon>
        <taxon>Bacillariophyta</taxon>
        <taxon>Coscinodiscophyceae</taxon>
        <taxon>Chaetocerotophycidae</taxon>
        <taxon>Chaetocerotales</taxon>
        <taxon>Chaetocerotaceae</taxon>
        <taxon>Chaetoceros</taxon>
    </lineage>
</organism>
<evidence type="ECO:0000256" key="1">
    <source>
        <dbReference type="SAM" id="MobiDB-lite"/>
    </source>
</evidence>
<proteinExistence type="predicted"/>
<name>A0AAD3D9L0_9STRA</name>
<dbReference type="Proteomes" id="UP001054902">
    <property type="component" value="Unassembled WGS sequence"/>
</dbReference>